<dbReference type="VEuPathDB" id="FungiDB:DD237_004727"/>
<proteinExistence type="predicted"/>
<evidence type="ECO:0000313" key="1">
    <source>
        <dbReference type="EMBL" id="RQM10031.1"/>
    </source>
</evidence>
<accession>A0A3R7YQF2</accession>
<evidence type="ECO:0000313" key="2">
    <source>
        <dbReference type="Proteomes" id="UP000286097"/>
    </source>
</evidence>
<dbReference type="AlphaFoldDB" id="A0A3R7YQF2"/>
<comment type="caution">
    <text evidence="1">The sequence shown here is derived from an EMBL/GenBank/DDBJ whole genome shotgun (WGS) entry which is preliminary data.</text>
</comment>
<organism evidence="1 2">
    <name type="scientific">Peronospora effusa</name>
    <dbReference type="NCBI Taxonomy" id="542832"/>
    <lineage>
        <taxon>Eukaryota</taxon>
        <taxon>Sar</taxon>
        <taxon>Stramenopiles</taxon>
        <taxon>Oomycota</taxon>
        <taxon>Peronosporomycetes</taxon>
        <taxon>Peronosporales</taxon>
        <taxon>Peronosporaceae</taxon>
        <taxon>Peronospora</taxon>
    </lineage>
</organism>
<dbReference type="InterPro" id="IPR038765">
    <property type="entry name" value="Papain-like_cys_pep_sf"/>
</dbReference>
<dbReference type="SUPFAM" id="SSF54001">
    <property type="entry name" value="Cysteine proteinases"/>
    <property type="match status" value="1"/>
</dbReference>
<dbReference type="Proteomes" id="UP000286097">
    <property type="component" value="Unassembled WGS sequence"/>
</dbReference>
<gene>
    <name evidence="1" type="ORF">DD237_004727</name>
</gene>
<dbReference type="Gene3D" id="3.90.1720.10">
    <property type="entry name" value="endopeptidase domain like (from Nostoc punctiforme)"/>
    <property type="match status" value="1"/>
</dbReference>
<name>A0A3R7YQF2_9STRA</name>
<sequence length="208" mass="23217">MPKSDAFANLSLETLITSTVEMLTPNSLQFNEQEFQRSPKEARDAAQEAVKLVKPGWSIIAGLMTSVGPGDLIFITTSGLVYSVGRYLTENAYDHVVVVLDECTVLHIGLPVVRVMPLERLLLPQRQPVVLRVPMSETELQLFLRCARQLIGCEYDVARAYQLMLRLTLKRLTGSSPLPRLPLDVKSNAWICSDSIVYVPATLHQCHL</sequence>
<reference evidence="1 2" key="1">
    <citation type="submission" date="2018-06" db="EMBL/GenBank/DDBJ databases">
        <title>Comparative genomics of downy mildews reveals potential adaptations to biotrophy.</title>
        <authorList>
            <person name="Fletcher K."/>
            <person name="Klosterman S.J."/>
            <person name="Derevnina L."/>
            <person name="Martin F."/>
            <person name="Koike S."/>
            <person name="Reyes Chin-Wo S."/>
            <person name="Mou B."/>
            <person name="Michelmore R."/>
        </authorList>
    </citation>
    <scope>NUCLEOTIDE SEQUENCE [LARGE SCALE GENOMIC DNA]</scope>
    <source>
        <strain evidence="1 2">R13</strain>
    </source>
</reference>
<protein>
    <submittedName>
        <fullName evidence="1">Uncharacterized protein</fullName>
    </submittedName>
</protein>
<dbReference type="EMBL" id="QKXF01000657">
    <property type="protein sequence ID" value="RQM10031.1"/>
    <property type="molecule type" value="Genomic_DNA"/>
</dbReference>